<dbReference type="InterPro" id="IPR012675">
    <property type="entry name" value="Beta-grasp_dom_sf"/>
</dbReference>
<dbReference type="InterPro" id="IPR003749">
    <property type="entry name" value="ThiS/MoaD-like"/>
</dbReference>
<dbReference type="InterPro" id="IPR016155">
    <property type="entry name" value="Mopterin_synth/thiamin_S_b"/>
</dbReference>
<proteinExistence type="predicted"/>
<dbReference type="CDD" id="cd00754">
    <property type="entry name" value="Ubl_MoaD"/>
    <property type="match status" value="1"/>
</dbReference>
<dbReference type="Pfam" id="PF02597">
    <property type="entry name" value="ThiS"/>
    <property type="match status" value="1"/>
</dbReference>
<evidence type="ECO:0000313" key="2">
    <source>
        <dbReference type="Proteomes" id="UP000184109"/>
    </source>
</evidence>
<dbReference type="STRING" id="1195760.SAMN05444281_2386"/>
<dbReference type="EMBL" id="FQXQ01000005">
    <property type="protein sequence ID" value="SHH86284.1"/>
    <property type="molecule type" value="Genomic_DNA"/>
</dbReference>
<sequence>MLITIKYFGMLVEITNTTQESYQYDLEDISINDIELSILSRYPNLKNTTYNIAVNQQIATKNQPIKNGDELAFLPPFAGG</sequence>
<protein>
    <submittedName>
        <fullName evidence="1">Molybdopterin synthase subunit MoaD</fullName>
    </submittedName>
</protein>
<gene>
    <name evidence="1" type="ORF">SAMN05444281_2386</name>
</gene>
<accession>A0A1M5WGD3</accession>
<dbReference type="OrthoDB" id="1191081at2"/>
<dbReference type="SUPFAM" id="SSF54285">
    <property type="entry name" value="MoaD/ThiS"/>
    <property type="match status" value="1"/>
</dbReference>
<dbReference type="Proteomes" id="UP000184109">
    <property type="component" value="Unassembled WGS sequence"/>
</dbReference>
<name>A0A1M5WGD3_9FLAO</name>
<dbReference type="AlphaFoldDB" id="A0A1M5WGD3"/>
<dbReference type="Gene3D" id="3.10.20.30">
    <property type="match status" value="1"/>
</dbReference>
<keyword evidence="2" id="KW-1185">Reference proteome</keyword>
<organism evidence="1 2">
    <name type="scientific">Wenyingzhuangia marina</name>
    <dbReference type="NCBI Taxonomy" id="1195760"/>
    <lineage>
        <taxon>Bacteria</taxon>
        <taxon>Pseudomonadati</taxon>
        <taxon>Bacteroidota</taxon>
        <taxon>Flavobacteriia</taxon>
        <taxon>Flavobacteriales</taxon>
        <taxon>Flavobacteriaceae</taxon>
        <taxon>Wenyingzhuangia</taxon>
    </lineage>
</organism>
<evidence type="ECO:0000313" key="1">
    <source>
        <dbReference type="EMBL" id="SHH86284.1"/>
    </source>
</evidence>
<reference evidence="2" key="1">
    <citation type="submission" date="2016-11" db="EMBL/GenBank/DDBJ databases">
        <authorList>
            <person name="Varghese N."/>
            <person name="Submissions S."/>
        </authorList>
    </citation>
    <scope>NUCLEOTIDE SEQUENCE [LARGE SCALE GENOMIC DNA]</scope>
    <source>
        <strain evidence="2">DSM 100572</strain>
    </source>
</reference>
<dbReference type="RefSeq" id="WP_073121850.1">
    <property type="nucleotide sequence ID" value="NZ_BMEN01000006.1"/>
</dbReference>